<name>A0AB39CLA6_9BURK</name>
<protein>
    <submittedName>
        <fullName evidence="9">Type III secretion system translocon subunit SctE</fullName>
    </submittedName>
</protein>
<feature type="domain" description="Translocator protein BipB-like C-terminal" evidence="8">
    <location>
        <begin position="91"/>
        <end position="418"/>
    </location>
</feature>
<dbReference type="GO" id="GO:0033644">
    <property type="term" value="C:host cell membrane"/>
    <property type="evidence" value="ECO:0007669"/>
    <property type="project" value="UniProtKB-SubCell"/>
</dbReference>
<feature type="region of interest" description="Disordered" evidence="6">
    <location>
        <begin position="55"/>
        <end position="77"/>
    </location>
</feature>
<keyword evidence="3" id="KW-0843">Virulence</keyword>
<keyword evidence="2" id="KW-1043">Host membrane</keyword>
<feature type="region of interest" description="Disordered" evidence="6">
    <location>
        <begin position="1"/>
        <end position="36"/>
    </location>
</feature>
<dbReference type="RefSeq" id="WP_368643812.1">
    <property type="nucleotide sequence ID" value="NZ_CP158252.1"/>
</dbReference>
<keyword evidence="7" id="KW-0472">Membrane</keyword>
<keyword evidence="5" id="KW-0175">Coiled coil</keyword>
<accession>A0AB39CLA6</accession>
<evidence type="ECO:0000256" key="6">
    <source>
        <dbReference type="SAM" id="MobiDB-lite"/>
    </source>
</evidence>
<organism evidence="9">
    <name type="scientific">Castellaniella ginsengisoli</name>
    <dbReference type="NCBI Taxonomy" id="546114"/>
    <lineage>
        <taxon>Bacteria</taxon>
        <taxon>Pseudomonadati</taxon>
        <taxon>Pseudomonadota</taxon>
        <taxon>Betaproteobacteria</taxon>
        <taxon>Burkholderiales</taxon>
        <taxon>Alcaligenaceae</taxon>
        <taxon>Castellaniella</taxon>
    </lineage>
</organism>
<evidence type="ECO:0000256" key="2">
    <source>
        <dbReference type="ARBA" id="ARBA00022870"/>
    </source>
</evidence>
<evidence type="ECO:0000256" key="3">
    <source>
        <dbReference type="ARBA" id="ARBA00023026"/>
    </source>
</evidence>
<dbReference type="EMBL" id="CP158252">
    <property type="protein sequence ID" value="XDJ42787.1"/>
    <property type="molecule type" value="Genomic_DNA"/>
</dbReference>
<comment type="subcellular location">
    <subcellularLocation>
        <location evidence="1">Host membrane</location>
    </subcellularLocation>
</comment>
<evidence type="ECO:0000259" key="8">
    <source>
        <dbReference type="Pfam" id="PF04888"/>
    </source>
</evidence>
<dbReference type="InterPro" id="IPR006972">
    <property type="entry name" value="BipB-like_C"/>
</dbReference>
<gene>
    <name evidence="9" type="primary">sctE</name>
    <name evidence="9" type="ORF">ABRY99_04220</name>
</gene>
<keyword evidence="7" id="KW-0812">Transmembrane</keyword>
<proteinExistence type="inferred from homology"/>
<feature type="coiled-coil region" evidence="5">
    <location>
        <begin position="352"/>
        <end position="400"/>
    </location>
</feature>
<comment type="similarity">
    <text evidence="4">Belongs to the SctE/SipB/YopB family.</text>
</comment>
<evidence type="ECO:0000256" key="4">
    <source>
        <dbReference type="ARBA" id="ARBA00035640"/>
    </source>
</evidence>
<feature type="transmembrane region" description="Helical" evidence="7">
    <location>
        <begin position="180"/>
        <end position="201"/>
    </location>
</feature>
<feature type="transmembrane region" description="Helical" evidence="7">
    <location>
        <begin position="281"/>
        <end position="301"/>
    </location>
</feature>
<dbReference type="AlphaFoldDB" id="A0AB39CLA6"/>
<sequence length="425" mass="43700">MNTTISNGPGYTPPLGGTTPGQIDGSSGASGAGSTGQVDLEKFYDDVLTLVRQQEGAGVSDRGGNPLVDKNGAPRIDTPSEVFSASDMVDLLRSLRSKTQDEQLTTAQKGLESARIKAEKNTEHQLEKIQEWIDKCKEAESKGVLGKIFGWIGKIFAFVAAIAAVVAAAAATVASGGAAAPLLALAIVGAISATMTLASAISQECGGPEISINSLIQHTVGKFLTDVCGMDPEQAENICKIVGGALAIACPVMLALEPSLLGNMAQSIALMAGADEKTAGYIGMALTIAAAIGVGIAMAVMTGGSSVASTATQVGNKVLLSSIKTFNTAMTGANAAVSGGTQIAQGGLNISKAQSEEQAQKAIADKKDLEAMMLKLQKQMEEGREEMKKIIQQIEESTQLVSKMIAGTTDNMSQIAMNMGSRSTV</sequence>
<dbReference type="Pfam" id="PF04888">
    <property type="entry name" value="SseC"/>
    <property type="match status" value="1"/>
</dbReference>
<reference evidence="9" key="1">
    <citation type="submission" date="2024-05" db="EMBL/GenBank/DDBJ databases">
        <authorList>
            <person name="Luo Y.-C."/>
            <person name="Nicholds J."/>
            <person name="Mortimer T."/>
            <person name="Maboni G."/>
        </authorList>
    </citation>
    <scope>NUCLEOTIDE SEQUENCE</scope>
    <source>
        <strain evidence="9">153920</strain>
    </source>
</reference>
<evidence type="ECO:0000256" key="7">
    <source>
        <dbReference type="SAM" id="Phobius"/>
    </source>
</evidence>
<feature type="transmembrane region" description="Helical" evidence="7">
    <location>
        <begin position="155"/>
        <end position="174"/>
    </location>
</feature>
<evidence type="ECO:0000256" key="1">
    <source>
        <dbReference type="ARBA" id="ARBA00004551"/>
    </source>
</evidence>
<evidence type="ECO:0000313" key="9">
    <source>
        <dbReference type="EMBL" id="XDJ42787.1"/>
    </source>
</evidence>
<feature type="compositionally biased region" description="Low complexity" evidence="6">
    <location>
        <begin position="8"/>
        <end position="27"/>
    </location>
</feature>
<evidence type="ECO:0000256" key="5">
    <source>
        <dbReference type="SAM" id="Coils"/>
    </source>
</evidence>
<keyword evidence="7" id="KW-1133">Transmembrane helix</keyword>